<dbReference type="AlphaFoldDB" id="A0A9Q3GAU7"/>
<comment type="caution">
    <text evidence="2">The sequence shown here is derived from an EMBL/GenBank/DDBJ whole genome shotgun (WGS) entry which is preliminary data.</text>
</comment>
<evidence type="ECO:0000313" key="2">
    <source>
        <dbReference type="EMBL" id="MBW0460690.1"/>
    </source>
</evidence>
<organism evidence="2 3">
    <name type="scientific">Austropuccinia psidii MF-1</name>
    <dbReference type="NCBI Taxonomy" id="1389203"/>
    <lineage>
        <taxon>Eukaryota</taxon>
        <taxon>Fungi</taxon>
        <taxon>Dikarya</taxon>
        <taxon>Basidiomycota</taxon>
        <taxon>Pucciniomycotina</taxon>
        <taxon>Pucciniomycetes</taxon>
        <taxon>Pucciniales</taxon>
        <taxon>Sphaerophragmiaceae</taxon>
        <taxon>Austropuccinia</taxon>
    </lineage>
</organism>
<evidence type="ECO:0000256" key="1">
    <source>
        <dbReference type="SAM" id="MobiDB-lite"/>
    </source>
</evidence>
<name>A0A9Q3GAU7_9BASI</name>
<evidence type="ECO:0000313" key="3">
    <source>
        <dbReference type="Proteomes" id="UP000765509"/>
    </source>
</evidence>
<proteinExistence type="predicted"/>
<gene>
    <name evidence="2" type="ORF">O181_000405</name>
</gene>
<dbReference type="Proteomes" id="UP000765509">
    <property type="component" value="Unassembled WGS sequence"/>
</dbReference>
<reference evidence="2" key="1">
    <citation type="submission" date="2021-03" db="EMBL/GenBank/DDBJ databases">
        <title>Draft genome sequence of rust myrtle Austropuccinia psidii MF-1, a brazilian biotype.</title>
        <authorList>
            <person name="Quecine M.C."/>
            <person name="Pachon D.M.R."/>
            <person name="Bonatelli M.L."/>
            <person name="Correr F.H."/>
            <person name="Franceschini L.M."/>
            <person name="Leite T.F."/>
            <person name="Margarido G.R.A."/>
            <person name="Almeida C.A."/>
            <person name="Ferrarezi J.A."/>
            <person name="Labate C.A."/>
        </authorList>
    </citation>
    <scope>NUCLEOTIDE SEQUENCE</scope>
    <source>
        <strain evidence="2">MF-1</strain>
    </source>
</reference>
<accession>A0A9Q3GAU7</accession>
<sequence length="347" mass="40286">MPTAVPNECCQTQEQLTRSKRKFTSESHSQTYLSWRDGRASSKRTKNSKPEIIEIDAPVKNSLYELPRSAGRSEPSQSPARPRLFSFCASEQDVAWVAAKSLSIPNSYVKPTWIQATVASAFELQIVKMKSYAHTISIPRELDLLELIMGRVWDLNAVILEYFFVFKKKIRMQLQEEDNFKKFFHTQIWKLGKLSNPLDHSYVNWELFWAVFHSPETHSTMAKSWKVNIAKPNAANPQPEWKIVRPLDILINRVAINFVGAYYKAKNLEKWQRLFPQDRNFVEDLLKAVQFRLCTGEFLEADISLYRNLWPWSDPVDAKQVVFQCPTDVPSSLDDRVKVVKIKKTRT</sequence>
<dbReference type="EMBL" id="AVOT02000048">
    <property type="protein sequence ID" value="MBW0460690.1"/>
    <property type="molecule type" value="Genomic_DNA"/>
</dbReference>
<keyword evidence="3" id="KW-1185">Reference proteome</keyword>
<protein>
    <submittedName>
        <fullName evidence="2">Uncharacterized protein</fullName>
    </submittedName>
</protein>
<feature type="region of interest" description="Disordered" evidence="1">
    <location>
        <begin position="1"/>
        <end position="51"/>
    </location>
</feature>